<dbReference type="EnsemblMetazoa" id="AATE013895-RA">
    <property type="protein sequence ID" value="AATE013895-PA.1"/>
    <property type="gene ID" value="AATE013895"/>
</dbReference>
<dbReference type="AlphaFoldDB" id="A0A182J9G5"/>
<sequence>MSPNVATIRCSPVSLLIVTVLTLDASVNIAIVLKADQILVAPLANFRPGAVRVEGQVFLGRPGRQQDDGGLRGGRIVADVVLQDAQKEQERQQGQHGHRSAPEAKPFANLAPGRKLEKNPPGLDPSPPCQYSGSSSS</sequence>
<evidence type="ECO:0000313" key="2">
    <source>
        <dbReference type="EnsemblMetazoa" id="AATE013895-PA.1"/>
    </source>
</evidence>
<proteinExistence type="predicted"/>
<feature type="region of interest" description="Disordered" evidence="1">
    <location>
        <begin position="84"/>
        <end position="137"/>
    </location>
</feature>
<dbReference type="VEuPathDB" id="VectorBase:AATE013895"/>
<accession>A0A182J9G5</accession>
<evidence type="ECO:0000256" key="1">
    <source>
        <dbReference type="SAM" id="MobiDB-lite"/>
    </source>
</evidence>
<protein>
    <submittedName>
        <fullName evidence="2">Uncharacterized protein</fullName>
    </submittedName>
</protein>
<reference evidence="2" key="1">
    <citation type="submission" date="2022-08" db="UniProtKB">
        <authorList>
            <consortium name="EnsemblMetazoa"/>
        </authorList>
    </citation>
    <scope>IDENTIFICATION</scope>
    <source>
        <strain evidence="2">EBRO</strain>
    </source>
</reference>
<organism evidence="2">
    <name type="scientific">Anopheles atroparvus</name>
    <name type="common">European mosquito</name>
    <dbReference type="NCBI Taxonomy" id="41427"/>
    <lineage>
        <taxon>Eukaryota</taxon>
        <taxon>Metazoa</taxon>
        <taxon>Ecdysozoa</taxon>
        <taxon>Arthropoda</taxon>
        <taxon>Hexapoda</taxon>
        <taxon>Insecta</taxon>
        <taxon>Pterygota</taxon>
        <taxon>Neoptera</taxon>
        <taxon>Endopterygota</taxon>
        <taxon>Diptera</taxon>
        <taxon>Nematocera</taxon>
        <taxon>Culicoidea</taxon>
        <taxon>Culicidae</taxon>
        <taxon>Anophelinae</taxon>
        <taxon>Anopheles</taxon>
    </lineage>
</organism>
<name>A0A182J9G5_ANOAO</name>